<dbReference type="AlphaFoldDB" id="A0A9N9GDA5"/>
<sequence length="50" mass="5787">MSSRLPSVLIEYQQFDDPWKRYGLTIIEDNSTEESHSNSSNLQNIELAET</sequence>
<evidence type="ECO:0000256" key="1">
    <source>
        <dbReference type="SAM" id="MobiDB-lite"/>
    </source>
</evidence>
<dbReference type="Proteomes" id="UP000789508">
    <property type="component" value="Unassembled WGS sequence"/>
</dbReference>
<evidence type="ECO:0000313" key="3">
    <source>
        <dbReference type="Proteomes" id="UP000789508"/>
    </source>
</evidence>
<organism evidence="2 3">
    <name type="scientific">Ambispora leptoticha</name>
    <dbReference type="NCBI Taxonomy" id="144679"/>
    <lineage>
        <taxon>Eukaryota</taxon>
        <taxon>Fungi</taxon>
        <taxon>Fungi incertae sedis</taxon>
        <taxon>Mucoromycota</taxon>
        <taxon>Glomeromycotina</taxon>
        <taxon>Glomeromycetes</taxon>
        <taxon>Archaeosporales</taxon>
        <taxon>Ambisporaceae</taxon>
        <taxon>Ambispora</taxon>
    </lineage>
</organism>
<accession>A0A9N9GDA5</accession>
<evidence type="ECO:0000313" key="2">
    <source>
        <dbReference type="EMBL" id="CAG8599082.1"/>
    </source>
</evidence>
<reference evidence="2" key="1">
    <citation type="submission" date="2021-06" db="EMBL/GenBank/DDBJ databases">
        <authorList>
            <person name="Kallberg Y."/>
            <person name="Tangrot J."/>
            <person name="Rosling A."/>
        </authorList>
    </citation>
    <scope>NUCLEOTIDE SEQUENCE</scope>
    <source>
        <strain evidence="2">FL130A</strain>
    </source>
</reference>
<comment type="caution">
    <text evidence="2">The sequence shown here is derived from an EMBL/GenBank/DDBJ whole genome shotgun (WGS) entry which is preliminary data.</text>
</comment>
<feature type="non-terminal residue" evidence="2">
    <location>
        <position position="50"/>
    </location>
</feature>
<keyword evidence="3" id="KW-1185">Reference proteome</keyword>
<dbReference type="EMBL" id="CAJVPS010004090">
    <property type="protein sequence ID" value="CAG8599082.1"/>
    <property type="molecule type" value="Genomic_DNA"/>
</dbReference>
<gene>
    <name evidence="2" type="ORF">ALEPTO_LOCUS8058</name>
</gene>
<feature type="region of interest" description="Disordered" evidence="1">
    <location>
        <begin position="31"/>
        <end position="50"/>
    </location>
</feature>
<protein>
    <submittedName>
        <fullName evidence="2">10027_t:CDS:1</fullName>
    </submittedName>
</protein>
<name>A0A9N9GDA5_9GLOM</name>
<proteinExistence type="predicted"/>